<organism evidence="1 2">
    <name type="scientific">Endozoicomonas euniceicola</name>
    <dbReference type="NCBI Taxonomy" id="1234143"/>
    <lineage>
        <taxon>Bacteria</taxon>
        <taxon>Pseudomonadati</taxon>
        <taxon>Pseudomonadota</taxon>
        <taxon>Gammaproteobacteria</taxon>
        <taxon>Oceanospirillales</taxon>
        <taxon>Endozoicomonadaceae</taxon>
        <taxon>Endozoicomonas</taxon>
    </lineage>
</organism>
<sequence>MSKQIQYTDEPIGDTKLVADFLPSPSELKLKNDSTKITITLSTDSVEYFKSAAEEYGMQYQKMIRQLLDEYVAHQRKG</sequence>
<dbReference type="RefSeq" id="WP_262599294.1">
    <property type="nucleotide sequence ID" value="NZ_CP103300.1"/>
</dbReference>
<accession>A0ABY6GYB5</accession>
<keyword evidence="2" id="KW-1185">Reference proteome</keyword>
<dbReference type="Proteomes" id="UP001163255">
    <property type="component" value="Chromosome"/>
</dbReference>
<gene>
    <name evidence="1" type="ORF">NX720_03000</name>
</gene>
<evidence type="ECO:0000313" key="2">
    <source>
        <dbReference type="Proteomes" id="UP001163255"/>
    </source>
</evidence>
<evidence type="ECO:0000313" key="1">
    <source>
        <dbReference type="EMBL" id="UYM16909.1"/>
    </source>
</evidence>
<name>A0ABY6GYB5_9GAMM</name>
<reference evidence="1" key="1">
    <citation type="submission" date="2022-10" db="EMBL/GenBank/DDBJ databases">
        <title>Completed Genome Sequence of two octocoral isolated bacterium, Endozoicomonas euniceicola EF212T and Endozoicomonas gorgoniicola PS125T.</title>
        <authorList>
            <person name="Chiou Y.-J."/>
            <person name="Chen Y.-H."/>
        </authorList>
    </citation>
    <scope>NUCLEOTIDE SEQUENCE</scope>
    <source>
        <strain evidence="1">EF212</strain>
    </source>
</reference>
<protein>
    <submittedName>
        <fullName evidence="1">BrnA antitoxin family protein</fullName>
    </submittedName>
</protein>
<dbReference type="EMBL" id="CP103300">
    <property type="protein sequence ID" value="UYM16909.1"/>
    <property type="molecule type" value="Genomic_DNA"/>
</dbReference>
<proteinExistence type="predicted"/>